<feature type="compositionally biased region" description="Pro residues" evidence="1">
    <location>
        <begin position="13"/>
        <end position="25"/>
    </location>
</feature>
<feature type="region of interest" description="Disordered" evidence="1">
    <location>
        <begin position="1912"/>
        <end position="1960"/>
    </location>
</feature>
<keyword evidence="3" id="KW-1185">Reference proteome</keyword>
<evidence type="ECO:0000256" key="1">
    <source>
        <dbReference type="SAM" id="MobiDB-lite"/>
    </source>
</evidence>
<feature type="compositionally biased region" description="Basic and acidic residues" evidence="1">
    <location>
        <begin position="1949"/>
        <end position="1960"/>
    </location>
</feature>
<reference evidence="2" key="1">
    <citation type="submission" date="2025-08" db="UniProtKB">
        <authorList>
            <consortium name="Ensembl"/>
        </authorList>
    </citation>
    <scope>IDENTIFICATION</scope>
</reference>
<feature type="compositionally biased region" description="Polar residues" evidence="1">
    <location>
        <begin position="881"/>
        <end position="895"/>
    </location>
</feature>
<feature type="region of interest" description="Disordered" evidence="1">
    <location>
        <begin position="1307"/>
        <end position="1337"/>
    </location>
</feature>
<feature type="region of interest" description="Disordered" evidence="1">
    <location>
        <begin position="501"/>
        <end position="537"/>
    </location>
</feature>
<feature type="region of interest" description="Disordered" evidence="1">
    <location>
        <begin position="762"/>
        <end position="795"/>
    </location>
</feature>
<feature type="compositionally biased region" description="Polar residues" evidence="1">
    <location>
        <begin position="907"/>
        <end position="949"/>
    </location>
</feature>
<feature type="region of interest" description="Disordered" evidence="1">
    <location>
        <begin position="1662"/>
        <end position="1701"/>
    </location>
</feature>
<feature type="compositionally biased region" description="Pro residues" evidence="1">
    <location>
        <begin position="92"/>
        <end position="105"/>
    </location>
</feature>
<feature type="region of interest" description="Disordered" evidence="1">
    <location>
        <begin position="1"/>
        <end position="111"/>
    </location>
</feature>
<evidence type="ECO:0000313" key="3">
    <source>
        <dbReference type="Proteomes" id="UP000694557"/>
    </source>
</evidence>
<name>A0A8C7GIV4_ONCKI</name>
<feature type="compositionally biased region" description="Basic and acidic residues" evidence="1">
    <location>
        <begin position="64"/>
        <end position="73"/>
    </location>
</feature>
<feature type="region of interest" description="Disordered" evidence="1">
    <location>
        <begin position="1794"/>
        <end position="1880"/>
    </location>
</feature>
<feature type="compositionally biased region" description="Acidic residues" evidence="1">
    <location>
        <begin position="1912"/>
        <end position="1923"/>
    </location>
</feature>
<feature type="compositionally biased region" description="Pro residues" evidence="1">
    <location>
        <begin position="155"/>
        <end position="165"/>
    </location>
</feature>
<feature type="compositionally biased region" description="Low complexity" evidence="1">
    <location>
        <begin position="1939"/>
        <end position="1948"/>
    </location>
</feature>
<protein>
    <submittedName>
        <fullName evidence="2">Uncharacterized protein</fullName>
    </submittedName>
</protein>
<feature type="compositionally biased region" description="Polar residues" evidence="1">
    <location>
        <begin position="1113"/>
        <end position="1126"/>
    </location>
</feature>
<dbReference type="InterPro" id="IPR028004">
    <property type="entry name" value="DUF4643"/>
</dbReference>
<feature type="compositionally biased region" description="Polar residues" evidence="1">
    <location>
        <begin position="1850"/>
        <end position="1865"/>
    </location>
</feature>
<feature type="compositionally biased region" description="Pro residues" evidence="1">
    <location>
        <begin position="1627"/>
        <end position="1643"/>
    </location>
</feature>
<dbReference type="GeneTree" id="ENSGT01000000216979"/>
<feature type="compositionally biased region" description="Polar residues" evidence="1">
    <location>
        <begin position="660"/>
        <end position="677"/>
    </location>
</feature>
<organism evidence="2 3">
    <name type="scientific">Oncorhynchus kisutch</name>
    <name type="common">Coho salmon</name>
    <name type="synonym">Salmo kisutch</name>
    <dbReference type="NCBI Taxonomy" id="8019"/>
    <lineage>
        <taxon>Eukaryota</taxon>
        <taxon>Metazoa</taxon>
        <taxon>Chordata</taxon>
        <taxon>Craniata</taxon>
        <taxon>Vertebrata</taxon>
        <taxon>Euteleostomi</taxon>
        <taxon>Actinopterygii</taxon>
        <taxon>Neopterygii</taxon>
        <taxon>Teleostei</taxon>
        <taxon>Protacanthopterygii</taxon>
        <taxon>Salmoniformes</taxon>
        <taxon>Salmonidae</taxon>
        <taxon>Salmoninae</taxon>
        <taxon>Oncorhynchus</taxon>
    </lineage>
</organism>
<proteinExistence type="predicted"/>
<sequence length="2095" mass="225458">MAVRYSNGLQPDLPDPSQPPPPLLPKPDKANARLQKLIKKSAKKKARPSQTPIPFRSCLSPVHEASDLEHSDTHSTPPRSPDFSFPIRPLYDPHPPSPFSFPPSGPYGNNPYSQTGVFPPLDYTAPMQTSENQVAPLFECSSFMFDDDDTESMMPPSPPPPPPPSSGSVATATVAPDSVPSVPQSTPPTPCSPKISTHVMTLSPPVPSGPSLGPGLAPLPAQVQGPVPLPAPVLMSVPTLQTQPLTSTHQVTTPSKPKDDVPKHTPALVTNNLGSEDHIMSKAASKTVSMQINQADSCKVKPSDIIPQTMIYTSKATFYEISKPALPDITGVNILYQGASLSTIHREKSPLTCHQSEPAIPYKVSVAKTPSGRSKTPSHHPTMGRLTPVFEISKANPLLFAASPIFFSSRDVHASVVNTETEKYKSPMTVTSALSAATEQLKPIGSRSDTDIFQNNGITTTMGGSMANLSSMFSSCQDVHVTQRIKSPMAITSTAQTPSAIPVNSRVKSPSGIHITSTAQTPSAVKSPPSMPVTTTSNIPSAAAEALKPIGSNADKHLQGLTSVERSTTQTNGITTNMERSMATISSAFSSYQDVHALVVNKETHRYKEIQDTTTMLRCMTTISPAFSSYQDVHASVINTQRQKSPMPVMCRVKSPPSMPVTSAAQTRSTASEQPKSAGSACAGSVELSQGPTSGDRNQTSGSTTTTERSMAERTPNEILESKMAARDSAVSKPRVKFTEPHMQKDKMDETTEYGTRPEYQKLQTPLSPKRIPKTASNGYKAPTISAPPNRPTVPMISAQPPPNTVLTRMISSPQSPLTPRYPDSPIIGLRKVLAPLIEHQKTPTSKKPKTRSTYYGLTPAEYVAYGGIRTYYGPSGPKANESTPSPSTAQTNGLPNGPRPPLISKPETSPLGSNTPNREQQKPTLQGQHSTVPAPSLSTPLAATGCSQTPTDKAAIFKPNTSDVNKSEAPAYAIQPDITPIVDITKPELLLALGQLTLPPATSEVPTPMASHSEVPRLAHKAGVVHTTRPAPFQLNETPSFPIGRNVVSKSLFPFSIPNAEVSQNSTVANIPRHSGKSEADPTVMHLSVKANISTDTKLPRKPVIGVPNNPDIGSQLPSKPTTATILPGKPTIDTKLPSKPSVPTIRTQLSHSPTIETPTIETGTQVLTKPTIENQHSCTPITGTKLPSPPTKIAQLPSPPIIVAQLPSSPIIVAQLPSPPSIVAQLSSTPSIEAQLPSPPSIVAQLSSTPSIEAQLPNEHLIEPVQPGKSTPENILPSTMQYHANHTRKHFVETNSHKAIECRQSTKSTIDEKPSTKSTTETRFSASSTNEGKQFTNPIVANGAWLKPSLEPTRTNSTIISAQPSTEIRSPISPTLQAKHFTKPVYNNCSSPKPVPHTNRPIIIVQPPTPPIIESIPPSTPALETKPFTKSVAEAKASPKSLEPVWANITTINVQPSTKPTADSFSPTIEAKPFMKPVIEANASPKPVSVLPNKPTIKVLPSTPPRRHNRPWSTTPMEPKSVTEPNHATNKPTVNVQPSTEPTTETRPCFSPTVEAIPIIQHNMETRVFAKSSPEPKPVNMPTVYVQPSTEPTRETRPCFSPTVEAIPIIQHNMETRVFAKSSPEPKPANKPTVYVPPSPKPIERETTLSPFIEAKPFTQNNTETRDFTKPAPEPKPANKPTINVQPSTTPTIESRSCFSPTVEARPAAKVMASRSCFSPTRPWLNPSTEAKPLTKHDIEAIASLKPTPEPKLTNTTSTKPAIERISSPTPTTAVDTVIKLPAVFKVIDSSNPASLPQASASIKSLPTNRGMSSPSQPKTGQTETDTMEDVEVSASGAQGKAARRQETPCTKSTISTASSTVDNVDKVDKPQAPTAKPSLANAALNALKPKSMKTMFSGWSRLKKHMVVEPEEPQFPEPEPESVRRDGAIYSKNTDQAKSSQASSAKVKDHSEKGKEVLKETEAPRAMKMWDAMLFHMFSTKEAIMQQIKASKAPDGSDKKKDQREQTNKTRKVNQQKENEMEVVPSFASRLPLLLYSPRFDARKIKEAAEKPLGKMSAVFQRGLINRKNQDGEGKDFNKTARGFGSSRTTDV</sequence>
<accession>A0A8C7GIV4</accession>
<dbReference type="Proteomes" id="UP000694557">
    <property type="component" value="Unassembled WGS sequence"/>
</dbReference>
<feature type="region of interest" description="Disordered" evidence="1">
    <location>
        <begin position="1623"/>
        <end position="1644"/>
    </location>
</feature>
<feature type="region of interest" description="Disordered" evidence="1">
    <location>
        <begin position="1990"/>
        <end position="2027"/>
    </location>
</feature>
<feature type="compositionally biased region" description="Polar residues" evidence="1">
    <location>
        <begin position="1684"/>
        <end position="1701"/>
    </location>
</feature>
<feature type="compositionally biased region" description="Polar residues" evidence="1">
    <location>
        <begin position="1318"/>
        <end position="1337"/>
    </location>
</feature>
<feature type="compositionally biased region" description="Basic and acidic residues" evidence="1">
    <location>
        <begin position="2071"/>
        <end position="2082"/>
    </location>
</feature>
<reference evidence="2" key="2">
    <citation type="submission" date="2025-09" db="UniProtKB">
        <authorList>
            <consortium name="Ensembl"/>
        </authorList>
    </citation>
    <scope>IDENTIFICATION</scope>
</reference>
<feature type="compositionally biased region" description="Basic and acidic residues" evidence="1">
    <location>
        <begin position="1998"/>
        <end position="2011"/>
    </location>
</feature>
<feature type="region of interest" description="Disordered" evidence="1">
    <location>
        <begin position="876"/>
        <end position="949"/>
    </location>
</feature>
<feature type="region of interest" description="Disordered" evidence="1">
    <location>
        <begin position="1488"/>
        <end position="1551"/>
    </location>
</feature>
<feature type="compositionally biased region" description="Polar residues" evidence="1">
    <location>
        <begin position="687"/>
        <end position="709"/>
    </location>
</feature>
<feature type="region of interest" description="Disordered" evidence="1">
    <location>
        <begin position="1582"/>
        <end position="1601"/>
    </location>
</feature>
<dbReference type="PANTHER" id="PTHR38004:SF1">
    <property type="entry name" value="PROLINE-RICH PROTEIN 33"/>
    <property type="match status" value="1"/>
</dbReference>
<feature type="region of interest" description="Disordered" evidence="1">
    <location>
        <begin position="641"/>
        <end position="717"/>
    </location>
</feature>
<evidence type="ECO:0000313" key="2">
    <source>
        <dbReference type="Ensembl" id="ENSOKIP00005042370.1"/>
    </source>
</evidence>
<dbReference type="Ensembl" id="ENSOKIT00005044665.1">
    <property type="protein sequence ID" value="ENSOKIP00005042370.1"/>
    <property type="gene ID" value="ENSOKIG00005017897.1"/>
</dbReference>
<dbReference type="Pfam" id="PF15485">
    <property type="entry name" value="DUF4643"/>
    <property type="match status" value="1"/>
</dbReference>
<feature type="compositionally biased region" description="Polar residues" evidence="1">
    <location>
        <begin position="1794"/>
        <end position="1827"/>
    </location>
</feature>
<feature type="compositionally biased region" description="Polar residues" evidence="1">
    <location>
        <begin position="1525"/>
        <end position="1548"/>
    </location>
</feature>
<feature type="region of interest" description="Disordered" evidence="1">
    <location>
        <begin position="2068"/>
        <end position="2095"/>
    </location>
</feature>
<feature type="compositionally biased region" description="Polar residues" evidence="1">
    <location>
        <begin position="514"/>
        <end position="524"/>
    </location>
</feature>
<feature type="region of interest" description="Disordered" evidence="1">
    <location>
        <begin position="146"/>
        <end position="196"/>
    </location>
</feature>
<feature type="region of interest" description="Disordered" evidence="1">
    <location>
        <begin position="1101"/>
        <end position="1148"/>
    </location>
</feature>
<dbReference type="PANTHER" id="PTHR38004">
    <property type="entry name" value="PROLINE-RICH PROTEIN 33"/>
    <property type="match status" value="1"/>
</dbReference>
<feature type="compositionally biased region" description="Basic residues" evidence="1">
    <location>
        <begin position="36"/>
        <end position="47"/>
    </location>
</feature>